<gene>
    <name evidence="2" type="ORF">EYC84_005704</name>
</gene>
<name>A0A5M9JY90_MONFR</name>
<dbReference type="EMBL" id="VICG01000003">
    <property type="protein sequence ID" value="KAA8574191.1"/>
    <property type="molecule type" value="Genomic_DNA"/>
</dbReference>
<dbReference type="PROSITE" id="PS51257">
    <property type="entry name" value="PROKAR_LIPOPROTEIN"/>
    <property type="match status" value="1"/>
</dbReference>
<reference evidence="2 3" key="1">
    <citation type="submission" date="2019-06" db="EMBL/GenBank/DDBJ databases">
        <title>Genome Sequence of the Brown Rot Fungal Pathogen Monilinia fructicola.</title>
        <authorList>
            <person name="De Miccolis Angelini R.M."/>
            <person name="Landi L."/>
            <person name="Abate D."/>
            <person name="Pollastro S."/>
            <person name="Romanazzi G."/>
            <person name="Faretra F."/>
        </authorList>
    </citation>
    <scope>NUCLEOTIDE SEQUENCE [LARGE SCALE GENOMIC DNA]</scope>
    <source>
        <strain evidence="2 3">Mfrc123</strain>
    </source>
</reference>
<accession>A0A5M9JY90</accession>
<comment type="caution">
    <text evidence="2">The sequence shown here is derived from an EMBL/GenBank/DDBJ whole genome shotgun (WGS) entry which is preliminary data.</text>
</comment>
<feature type="transmembrane region" description="Helical" evidence="1">
    <location>
        <begin position="15"/>
        <end position="37"/>
    </location>
</feature>
<dbReference type="AlphaFoldDB" id="A0A5M9JY90"/>
<proteinExistence type="predicted"/>
<organism evidence="2 3">
    <name type="scientific">Monilinia fructicola</name>
    <name type="common">Brown rot fungus</name>
    <name type="synonym">Ciboria fructicola</name>
    <dbReference type="NCBI Taxonomy" id="38448"/>
    <lineage>
        <taxon>Eukaryota</taxon>
        <taxon>Fungi</taxon>
        <taxon>Dikarya</taxon>
        <taxon>Ascomycota</taxon>
        <taxon>Pezizomycotina</taxon>
        <taxon>Leotiomycetes</taxon>
        <taxon>Helotiales</taxon>
        <taxon>Sclerotiniaceae</taxon>
        <taxon>Monilinia</taxon>
    </lineage>
</organism>
<keyword evidence="1" id="KW-0812">Transmembrane</keyword>
<evidence type="ECO:0000313" key="3">
    <source>
        <dbReference type="Proteomes" id="UP000322873"/>
    </source>
</evidence>
<keyword evidence="3" id="KW-1185">Reference proteome</keyword>
<protein>
    <submittedName>
        <fullName evidence="2">Uncharacterized protein</fullName>
    </submittedName>
</protein>
<evidence type="ECO:0000313" key="2">
    <source>
        <dbReference type="EMBL" id="KAA8574191.1"/>
    </source>
</evidence>
<sequence length="80" mass="8992">MVSSKPTSGFLTQPFYMVHLFIFYAAWVGLGCIFRAASSNNRLPFSLSNQSILQIMEHLTAGTFPFLCFHWLSVHHGARG</sequence>
<evidence type="ECO:0000256" key="1">
    <source>
        <dbReference type="SAM" id="Phobius"/>
    </source>
</evidence>
<keyword evidence="1" id="KW-1133">Transmembrane helix</keyword>
<dbReference type="Proteomes" id="UP000322873">
    <property type="component" value="Unassembled WGS sequence"/>
</dbReference>
<keyword evidence="1" id="KW-0472">Membrane</keyword>